<dbReference type="HOGENOM" id="CLU_000286_3_1_1"/>
<evidence type="ECO:0000313" key="15">
    <source>
        <dbReference type="Proteomes" id="UP000054248"/>
    </source>
</evidence>
<evidence type="ECO:0000259" key="12">
    <source>
        <dbReference type="Pfam" id="PF16418"/>
    </source>
</evidence>
<dbReference type="Gene3D" id="1.25.40.790">
    <property type="match status" value="1"/>
</dbReference>
<keyword evidence="2" id="KW-0678">Repressor</keyword>
<comment type="function">
    <text evidence="6">Acts as a component of the CCR4-NOT core complex, which in the nucleus seems to be a general transcription factor, and in the cytoplasm the major mRNA deadenylase involved in mRNA turnover. The NOT protein subcomplex negatively regulates the basal and activated transcription of many genes. Preferentially affects TC-type TATA element-dependent transcription. Could directly or indirectly inhibit component(s) of the general transcription machinery.</text>
</comment>
<dbReference type="CDD" id="cd20710">
    <property type="entry name" value="NOT1_connector"/>
    <property type="match status" value="1"/>
</dbReference>
<evidence type="ECO:0000256" key="4">
    <source>
        <dbReference type="ARBA" id="ARBA00023163"/>
    </source>
</evidence>
<evidence type="ECO:0000259" key="8">
    <source>
        <dbReference type="Pfam" id="PF04054"/>
    </source>
</evidence>
<evidence type="ECO:0000256" key="7">
    <source>
        <dbReference type="ARBA" id="ARBA00074459"/>
    </source>
</evidence>
<keyword evidence="5" id="KW-0539">Nucleus</keyword>
<dbReference type="GO" id="GO:0060090">
    <property type="term" value="F:molecular adaptor activity"/>
    <property type="evidence" value="ECO:0007669"/>
    <property type="project" value="TreeGrafter"/>
</dbReference>
<reference evidence="14 15" key="1">
    <citation type="submission" date="2014-04" db="EMBL/GenBank/DDBJ databases">
        <authorList>
            <consortium name="DOE Joint Genome Institute"/>
            <person name="Kuo A."/>
            <person name="Girlanda M."/>
            <person name="Perotto S."/>
            <person name="Kohler A."/>
            <person name="Nagy L.G."/>
            <person name="Floudas D."/>
            <person name="Copeland A."/>
            <person name="Barry K.W."/>
            <person name="Cichocki N."/>
            <person name="Veneault-Fourrey C."/>
            <person name="LaButti K."/>
            <person name="Lindquist E.A."/>
            <person name="Lipzen A."/>
            <person name="Lundell T."/>
            <person name="Morin E."/>
            <person name="Murat C."/>
            <person name="Sun H."/>
            <person name="Tunlid A."/>
            <person name="Henrissat B."/>
            <person name="Grigoriev I.V."/>
            <person name="Hibbett D.S."/>
            <person name="Martin F."/>
            <person name="Nordberg H.P."/>
            <person name="Cantor M.N."/>
            <person name="Hua S.X."/>
        </authorList>
    </citation>
    <scope>NUCLEOTIDE SEQUENCE [LARGE SCALE GENOMIC DNA]</scope>
    <source>
        <strain evidence="14 15">MUT 4182</strain>
    </source>
</reference>
<dbReference type="GO" id="GO:0000289">
    <property type="term" value="P:nuclear-transcribed mRNA poly(A) tail shortening"/>
    <property type="evidence" value="ECO:0007669"/>
    <property type="project" value="UniProtKB-ARBA"/>
</dbReference>
<dbReference type="OrthoDB" id="1933107at2759"/>
<feature type="domain" description="CCR4-NOT transcription complex subunit 1 HEAT repeat" evidence="12">
    <location>
        <begin position="353"/>
        <end position="494"/>
    </location>
</feature>
<dbReference type="Gene3D" id="1.25.40.180">
    <property type="match status" value="1"/>
</dbReference>
<feature type="domain" description="CCR4-NOT transcription complex subunit 1 TTP binding" evidence="11">
    <location>
        <begin position="539"/>
        <end position="697"/>
    </location>
</feature>
<protein>
    <recommendedName>
        <fullName evidence="7">General negative regulator of transcription subunit 1</fullName>
    </recommendedName>
</protein>
<dbReference type="STRING" id="1051891.A0A0C3M8Y2"/>
<feature type="domain" description="CCR4-NOT transcription complex subunit 1-like NOT1 connector" evidence="13">
    <location>
        <begin position="1273"/>
        <end position="1436"/>
    </location>
</feature>
<dbReference type="InterPro" id="IPR038535">
    <property type="entry name" value="CNOT1_TTP_bind_sf"/>
</dbReference>
<name>A0A0C3M8Y2_9AGAM</name>
<keyword evidence="15" id="KW-1185">Reference proteome</keyword>
<evidence type="ECO:0000256" key="2">
    <source>
        <dbReference type="ARBA" id="ARBA00022491"/>
    </source>
</evidence>
<feature type="domain" description="CCR4-NOT transcription complex subunit 1 CAF1-binding" evidence="10">
    <location>
        <begin position="730"/>
        <end position="949"/>
    </location>
</feature>
<dbReference type="Pfam" id="PF16415">
    <property type="entry name" value="CNOT1_CAF1_bind"/>
    <property type="match status" value="1"/>
</dbReference>
<organism evidence="14 15">
    <name type="scientific">Tulasnella calospora MUT 4182</name>
    <dbReference type="NCBI Taxonomy" id="1051891"/>
    <lineage>
        <taxon>Eukaryota</taxon>
        <taxon>Fungi</taxon>
        <taxon>Dikarya</taxon>
        <taxon>Basidiomycota</taxon>
        <taxon>Agaricomycotina</taxon>
        <taxon>Agaricomycetes</taxon>
        <taxon>Cantharellales</taxon>
        <taxon>Tulasnellaceae</taxon>
        <taxon>Tulasnella</taxon>
    </lineage>
</organism>
<dbReference type="InterPro" id="IPR055454">
    <property type="entry name" value="CNOT1-like_NOT1_connector"/>
</dbReference>
<feature type="domain" description="CCR4-NOT transcription complex subunit 1" evidence="9">
    <location>
        <begin position="1025"/>
        <end position="1169"/>
    </location>
</feature>
<dbReference type="GO" id="GO:0005634">
    <property type="term" value="C:nucleus"/>
    <property type="evidence" value="ECO:0007669"/>
    <property type="project" value="UniProtKB-SubCell"/>
</dbReference>
<dbReference type="PANTHER" id="PTHR13162">
    <property type="entry name" value="CCR4-NOT TRANSCRIPTION COMPLEX"/>
    <property type="match status" value="1"/>
</dbReference>
<dbReference type="Gene3D" id="1.25.40.800">
    <property type="match status" value="1"/>
</dbReference>
<dbReference type="Pfam" id="PF25097">
    <property type="entry name" value="ARM_Cnot1"/>
    <property type="match status" value="1"/>
</dbReference>
<evidence type="ECO:0000259" key="13">
    <source>
        <dbReference type="Pfam" id="PF25097"/>
    </source>
</evidence>
<dbReference type="InterPro" id="IPR032193">
    <property type="entry name" value="CNOT1_TTP_bind"/>
</dbReference>
<keyword evidence="4" id="KW-0804">Transcription</keyword>
<evidence type="ECO:0000259" key="11">
    <source>
        <dbReference type="Pfam" id="PF16417"/>
    </source>
</evidence>
<evidence type="ECO:0000256" key="6">
    <source>
        <dbReference type="ARBA" id="ARBA00059181"/>
    </source>
</evidence>
<dbReference type="Pfam" id="PF16417">
    <property type="entry name" value="CNOT1_TTP_bind"/>
    <property type="match status" value="1"/>
</dbReference>
<dbReference type="InterPro" id="IPR007196">
    <property type="entry name" value="CCR4-Not_Not1_C"/>
</dbReference>
<keyword evidence="3" id="KW-0805">Transcription regulation</keyword>
<dbReference type="Pfam" id="PF04054">
    <property type="entry name" value="Not1"/>
    <property type="match status" value="1"/>
</dbReference>
<evidence type="ECO:0000259" key="10">
    <source>
        <dbReference type="Pfam" id="PF16415"/>
    </source>
</evidence>
<sequence length="1958" mass="219296">MDRIGLRPLEKLIIASSIVSTNNTRKELAAQANQIIRLEWTNAVLSLCTRPSFDHADLTPSQVAKLLSNLLSDPPSDMPVLDTQQRHEILVAAWSKYGQDVMSPILQQILPSLSLPPGTSLVQALNQLGPDLTCDPDVIRAMLLRFGVSDAAPPQTKQVVEILATMARSALEGKQLCDVAALTRALGTFRPPLHWPTIIRALDEPERTGVDTATLKLTIAVLLNAPRDVEAHAVSGFWSIWNNTTWQVKLLDSLLSLPGDTFNFVTLPGRRTVTVDDVAGASPTIKALAANVQGHTWNSLDLIETLVKLGDSDVTDTKTCVRELLDKGVRISAELVHMGLLQVPKPWGQTQREYSDKLLAMFLAGHPNHQLVFMRIWQIDQSYLTSAFRQFYEDSPLNITRILDVAQDLKILEALLDVRPFTFALDVAALASRREYLNLDKWLADNVNAHGVEFLRSVIDFLDIKVNNAQDASSESRTMALNPSTIVIIIRTLRTNATLMTPDDIAFFHEVRNRCCQLYPRLMNLMPGSDVEPGLSIASFSSEIETEVETIYKQMYDEQISVEQVIALLQRASKSPNPRDHEVFACTLHSLFDEYKFFNSSYPPRELQITAHFFGSLIQYELINSTPLGIAVRFVLDALRYPPDANLFKFGVTALAKFESRLYKWPDLCRTLLALPNLQEARPDLIDTAQRIVAQADAGQLGPNGSVLGDVDQLPLPFQSIRPDSVTDPIEEPEDEQTDKILFIINNLAPSNFEQKAAEMKERFKDEHARWLANYLVDQRVSTEPNNHELYLRLLDSLQRKPVFRFVLHETFVKAANLLNSDQTLSSATDRTVLKNLASWLGALTLARDRPIKHKNISFKDLLLEGYDNNRLLVAIPFVCKILEHGKNSLVFRPPNPWLMGVISLLAELYHFAELRLNDKFEIEVTCRALDIELDKVEATTILRNRPMTDPMQAPQLPDYVHDIDSMPMGTYDATQPPAQQTILPAQMTSSSPSPQVSVAIEAILNGLPAMVVVNPQLGPYAANPVFKRACQMAVDHAVREIIMPVIERSVTIAGISTRELVTKDYALEVNEEKMRKAAQLMAQNLAGNLAMVTCKEPLRSNMITHLRLMLTEHGFGEVSNIPDQAIQLIVNDNVDIACTVIEKAAMDRAAAEVEDAFTDAYNARRNHRETRPNQPFWDTSSQLSPFLATLPDVLRIKPTGLQQQQTRVYDEFGREGARVAISRPGSVNVMRDGYGASTPASEALGAWSHQLCMDRFTQLAAEAERVMAAHGLSQNDAQNFIRQVIQFAGKSPDPDQTTLAYSQKTVQLMFKTELQVARELYALLLAKMCEVWPKVAKEAIDWLLYAEDPRKFNVPVTLTLIRLRVIAAPDYDLPLSKQVVANMTGPVVAFAVSLLREAIFGDQPCATRNHFANTIEALGRTVTANKSTPEILRLLEDVGVRRPAPADNDVYETLLHHFAEWVRIYQRAPSSEKAFVSWVTQVTAQGILRGEDLSSLFYRVCVESSIQMYNKCIASGEPILAFQPIDALARLIVLMIKYNGDASSTNSVPTKVHYLSKILSIVVLVLARAHEDDTVEFKQRPFFRLFSSLLADLHSIESQLHVAYFPLLIAICDTFNTLQPIFFPGFAFSWMSLISHRLFLPKLLLTENRDGWSAFHRLLLSLFRFLSPFLKNASMHNAVGTLYRGSLSVLLVLLHDFPEFLTEYYFTLCDAVPPRCIQLRNIILSAYPPQLQIPDPYPRDLKLDSLPDMGPIPAILSDFTSSLSPEIRNLLDAQLMGRGNTANTLTLIKQAIVLPGNLSDDGSTERYNIHVMNAVVMFVGVSSVAQAKARTGSSLFVGTDPGVVLLQQLASELDAEGQHHLIGSFGIHLRYPNAHTHWFSSLVLHLFKEINAGKYQEITTKVLFERFLVHRPHPWGLIVTFIELLRNSRYDFWNKEFLGVSPEITDLLKHVRLSSVD</sequence>
<dbReference type="InterPro" id="IPR032191">
    <property type="entry name" value="CNOT1_CAF1_bind"/>
</dbReference>
<dbReference type="GO" id="GO:0017148">
    <property type="term" value="P:negative regulation of translation"/>
    <property type="evidence" value="ECO:0007669"/>
    <property type="project" value="InterPro"/>
</dbReference>
<dbReference type="Pfam" id="PF12842">
    <property type="entry name" value="DUF3819"/>
    <property type="match status" value="1"/>
</dbReference>
<evidence type="ECO:0000256" key="3">
    <source>
        <dbReference type="ARBA" id="ARBA00023015"/>
    </source>
</evidence>
<evidence type="ECO:0000256" key="5">
    <source>
        <dbReference type="ARBA" id="ARBA00023242"/>
    </source>
</evidence>
<dbReference type="Proteomes" id="UP000054248">
    <property type="component" value="Unassembled WGS sequence"/>
</dbReference>
<comment type="subcellular location">
    <subcellularLocation>
        <location evidence="1">Nucleus</location>
    </subcellularLocation>
</comment>
<dbReference type="GO" id="GO:0000932">
    <property type="term" value="C:P-body"/>
    <property type="evidence" value="ECO:0007669"/>
    <property type="project" value="TreeGrafter"/>
</dbReference>
<reference evidence="15" key="2">
    <citation type="submission" date="2015-01" db="EMBL/GenBank/DDBJ databases">
        <title>Evolutionary Origins and Diversification of the Mycorrhizal Mutualists.</title>
        <authorList>
            <consortium name="DOE Joint Genome Institute"/>
            <consortium name="Mycorrhizal Genomics Consortium"/>
            <person name="Kohler A."/>
            <person name="Kuo A."/>
            <person name="Nagy L.G."/>
            <person name="Floudas D."/>
            <person name="Copeland A."/>
            <person name="Barry K.W."/>
            <person name="Cichocki N."/>
            <person name="Veneault-Fourrey C."/>
            <person name="LaButti K."/>
            <person name="Lindquist E.A."/>
            <person name="Lipzen A."/>
            <person name="Lundell T."/>
            <person name="Morin E."/>
            <person name="Murat C."/>
            <person name="Riley R."/>
            <person name="Ohm R."/>
            <person name="Sun H."/>
            <person name="Tunlid A."/>
            <person name="Henrissat B."/>
            <person name="Grigoriev I.V."/>
            <person name="Hibbett D.S."/>
            <person name="Martin F."/>
        </authorList>
    </citation>
    <scope>NUCLEOTIDE SEQUENCE [LARGE SCALE GENOMIC DNA]</scope>
    <source>
        <strain evidence="15">MUT 4182</strain>
    </source>
</reference>
<dbReference type="PANTHER" id="PTHR13162:SF8">
    <property type="entry name" value="CCR4-NOT TRANSCRIPTION COMPLEX SUBUNIT 1"/>
    <property type="match status" value="1"/>
</dbReference>
<dbReference type="InterPro" id="IPR040398">
    <property type="entry name" value="Not1"/>
</dbReference>
<feature type="domain" description="CCR4-Not complex component Not1 C-terminal" evidence="8">
    <location>
        <begin position="1591"/>
        <end position="1952"/>
    </location>
</feature>
<dbReference type="FunFam" id="1.25.40.180:FF:000012">
    <property type="entry name" value="Ccr4-Not transcription complex subunit"/>
    <property type="match status" value="1"/>
</dbReference>
<dbReference type="EMBL" id="KN822974">
    <property type="protein sequence ID" value="KIO30182.1"/>
    <property type="molecule type" value="Genomic_DNA"/>
</dbReference>
<dbReference type="Pfam" id="PF16418">
    <property type="entry name" value="CNOT1_HEAT"/>
    <property type="match status" value="1"/>
</dbReference>
<evidence type="ECO:0000259" key="9">
    <source>
        <dbReference type="Pfam" id="PF12842"/>
    </source>
</evidence>
<dbReference type="InterPro" id="IPR032194">
    <property type="entry name" value="CNOT1_HEAT"/>
</dbReference>
<proteinExistence type="predicted"/>
<evidence type="ECO:0000256" key="1">
    <source>
        <dbReference type="ARBA" id="ARBA00004123"/>
    </source>
</evidence>
<dbReference type="InterPro" id="IPR024557">
    <property type="entry name" value="CNOT1_dom_4"/>
</dbReference>
<dbReference type="GO" id="GO:0030015">
    <property type="term" value="C:CCR4-NOT core complex"/>
    <property type="evidence" value="ECO:0007669"/>
    <property type="project" value="InterPro"/>
</dbReference>
<accession>A0A0C3M8Y2</accession>
<dbReference type="Gene3D" id="1.25.40.840">
    <property type="entry name" value="CCR4-NOT transcription complex subunit 1 TTP binding domain"/>
    <property type="match status" value="1"/>
</dbReference>
<gene>
    <name evidence="14" type="ORF">M407DRAFT_69480</name>
</gene>
<evidence type="ECO:0000313" key="14">
    <source>
        <dbReference type="EMBL" id="KIO30182.1"/>
    </source>
</evidence>